<dbReference type="RefSeq" id="WP_067760132.1">
    <property type="nucleotide sequence ID" value="NZ_CP015772.1"/>
</dbReference>
<dbReference type="STRING" id="1176587.A8C56_20200"/>
<feature type="domain" description="TPM" evidence="2">
    <location>
        <begin position="60"/>
        <end position="185"/>
    </location>
</feature>
<gene>
    <name evidence="3" type="ORF">A8C56_20200</name>
</gene>
<feature type="signal peptide" evidence="1">
    <location>
        <begin position="1"/>
        <end position="20"/>
    </location>
</feature>
<dbReference type="Proteomes" id="UP000077667">
    <property type="component" value="Chromosome"/>
</dbReference>
<keyword evidence="4" id="KW-1185">Reference proteome</keyword>
<dbReference type="EMBL" id="CP015772">
    <property type="protein sequence ID" value="ANH82996.1"/>
    <property type="molecule type" value="Genomic_DNA"/>
</dbReference>
<reference evidence="3 4" key="1">
    <citation type="submission" date="2016-05" db="EMBL/GenBank/DDBJ databases">
        <title>Niabella ginsenosidivorans BS26 whole genome sequencing.</title>
        <authorList>
            <person name="Im W.T."/>
            <person name="Siddiqi M.Z."/>
        </authorList>
    </citation>
    <scope>NUCLEOTIDE SEQUENCE [LARGE SCALE GENOMIC DNA]</scope>
    <source>
        <strain evidence="3 4">BS26</strain>
    </source>
</reference>
<protein>
    <recommendedName>
        <fullName evidence="2">TPM domain-containing protein</fullName>
    </recommendedName>
</protein>
<evidence type="ECO:0000313" key="3">
    <source>
        <dbReference type="EMBL" id="ANH82996.1"/>
    </source>
</evidence>
<evidence type="ECO:0000259" key="2">
    <source>
        <dbReference type="Pfam" id="PF04536"/>
    </source>
</evidence>
<proteinExistence type="predicted"/>
<feature type="chain" id="PRO_5008389907" description="TPM domain-containing protein" evidence="1">
    <location>
        <begin position="21"/>
        <end position="200"/>
    </location>
</feature>
<dbReference type="AlphaFoldDB" id="A0A1A9I5V1"/>
<dbReference type="InterPro" id="IPR007621">
    <property type="entry name" value="TPM_dom"/>
</dbReference>
<evidence type="ECO:0000313" key="4">
    <source>
        <dbReference type="Proteomes" id="UP000077667"/>
    </source>
</evidence>
<keyword evidence="1" id="KW-0732">Signal</keyword>
<dbReference type="OrthoDB" id="660055at2"/>
<sequence>MKYLCFYPFLFAIAAGVFFVACSPTKKLDQAVTQRNANGRDVKLQYPQQFVATPANVNMVYDYEQVFSPAEVQKLDSLMHLFEQSNLIPIKIVTLGTDKVLPDNFEKNNKSLLKEWDALHGKAEKSMVISVSKSLNKVAIDCGNFVTRLLPRDQIDNIIASVFVPSFQNGLYYQGTWNGANALMDAIRKNISFNPQPVQK</sequence>
<dbReference type="Gene3D" id="3.10.310.50">
    <property type="match status" value="1"/>
</dbReference>
<accession>A0A1A9I5V1</accession>
<dbReference type="PROSITE" id="PS51257">
    <property type="entry name" value="PROKAR_LIPOPROTEIN"/>
    <property type="match status" value="1"/>
</dbReference>
<evidence type="ECO:0000256" key="1">
    <source>
        <dbReference type="SAM" id="SignalP"/>
    </source>
</evidence>
<organism evidence="3 4">
    <name type="scientific">Niabella ginsenosidivorans</name>
    <dbReference type="NCBI Taxonomy" id="1176587"/>
    <lineage>
        <taxon>Bacteria</taxon>
        <taxon>Pseudomonadati</taxon>
        <taxon>Bacteroidota</taxon>
        <taxon>Chitinophagia</taxon>
        <taxon>Chitinophagales</taxon>
        <taxon>Chitinophagaceae</taxon>
        <taxon>Niabella</taxon>
    </lineage>
</organism>
<dbReference type="Pfam" id="PF04536">
    <property type="entry name" value="TPM_phosphatase"/>
    <property type="match status" value="1"/>
</dbReference>
<name>A0A1A9I5V1_9BACT</name>
<dbReference type="KEGG" id="nia:A8C56_20200"/>